<proteinExistence type="predicted"/>
<gene>
    <name evidence="3" type="ORF">OI18_05940</name>
</gene>
<dbReference type="Pfam" id="PF08534">
    <property type="entry name" value="Redoxin"/>
    <property type="match status" value="1"/>
</dbReference>
<dbReference type="InterPro" id="IPR013766">
    <property type="entry name" value="Thioredoxin_domain"/>
</dbReference>
<dbReference type="GO" id="GO:0016491">
    <property type="term" value="F:oxidoreductase activity"/>
    <property type="evidence" value="ECO:0007669"/>
    <property type="project" value="InterPro"/>
</dbReference>
<accession>A0A0C1L7E1</accession>
<name>A0A0C1L7E1_9BACT</name>
<dbReference type="STRING" id="1349421.OI18_05940"/>
<feature type="chain" id="PRO_5002135495" description="Thioredoxin domain-containing protein" evidence="1">
    <location>
        <begin position="21"/>
        <end position="374"/>
    </location>
</feature>
<evidence type="ECO:0000313" key="4">
    <source>
        <dbReference type="Proteomes" id="UP000031408"/>
    </source>
</evidence>
<protein>
    <recommendedName>
        <fullName evidence="2">Thioredoxin domain-containing protein</fullName>
    </recommendedName>
</protein>
<sequence>MHRKFQLLILLCLAVNSSIAQDVEIPALNIGDVAPPLRVREWLKGTPVKKLEKGKIYVIELWATWCKACIRGMPHVSALTREYRDKVTFIGINISDNKPIGELRTFVNNMGDKMDFPVAVEDSNFMATEWNDATLVKGIPKCFVVNEEGRIAWYGLSSLLDNILPKIVNNTWDVQAALAKRNFDRRVQYLDSEAGYDLLAYQSNRLKPGDRGKPEAALIAIEEIVKKEPALKYTPSVAYHTFLSLLKTDPRKAYEYGKIAMVTPTYEYFADPPFEQVGGAIEWAMEWYGDTLKLPVEIYRLGAEAYQLEIDGFPASEILHKKYQKMATMYWRAGDKSDAIKAQERAIDFLKKTKKVSREDLAAFECRLQQYKGM</sequence>
<dbReference type="SUPFAM" id="SSF52833">
    <property type="entry name" value="Thioredoxin-like"/>
    <property type="match status" value="1"/>
</dbReference>
<dbReference type="InterPro" id="IPR036249">
    <property type="entry name" value="Thioredoxin-like_sf"/>
</dbReference>
<dbReference type="Gene3D" id="3.40.30.10">
    <property type="entry name" value="Glutaredoxin"/>
    <property type="match status" value="1"/>
</dbReference>
<dbReference type="AlphaFoldDB" id="A0A0C1L7E1"/>
<dbReference type="PANTHER" id="PTHR42852">
    <property type="entry name" value="THIOL:DISULFIDE INTERCHANGE PROTEIN DSBE"/>
    <property type="match status" value="1"/>
</dbReference>
<keyword evidence="4" id="KW-1185">Reference proteome</keyword>
<feature type="domain" description="Thioredoxin" evidence="2">
    <location>
        <begin position="28"/>
        <end position="183"/>
    </location>
</feature>
<comment type="caution">
    <text evidence="3">The sequence shown here is derived from an EMBL/GenBank/DDBJ whole genome shotgun (WGS) entry which is preliminary data.</text>
</comment>
<dbReference type="InterPro" id="IPR050553">
    <property type="entry name" value="Thioredoxin_ResA/DsbE_sf"/>
</dbReference>
<dbReference type="OrthoDB" id="9802923at2"/>
<evidence type="ECO:0000313" key="3">
    <source>
        <dbReference type="EMBL" id="KIC95431.1"/>
    </source>
</evidence>
<reference evidence="3 4" key="1">
    <citation type="submission" date="2014-11" db="EMBL/GenBank/DDBJ databases">
        <title>Genome sequence of Flavihumibacter solisilvae 3-3.</title>
        <authorList>
            <person name="Zhou G."/>
            <person name="Li M."/>
            <person name="Wang G."/>
        </authorList>
    </citation>
    <scope>NUCLEOTIDE SEQUENCE [LARGE SCALE GENOMIC DNA]</scope>
    <source>
        <strain evidence="3 4">3-3</strain>
    </source>
</reference>
<dbReference type="InterPro" id="IPR013740">
    <property type="entry name" value="Redoxin"/>
</dbReference>
<dbReference type="PROSITE" id="PS51352">
    <property type="entry name" value="THIOREDOXIN_2"/>
    <property type="match status" value="1"/>
</dbReference>
<feature type="signal peptide" evidence="1">
    <location>
        <begin position="1"/>
        <end position="20"/>
    </location>
</feature>
<organism evidence="3 4">
    <name type="scientific">Flavihumibacter solisilvae</name>
    <dbReference type="NCBI Taxonomy" id="1349421"/>
    <lineage>
        <taxon>Bacteria</taxon>
        <taxon>Pseudomonadati</taxon>
        <taxon>Bacteroidota</taxon>
        <taxon>Chitinophagia</taxon>
        <taxon>Chitinophagales</taxon>
        <taxon>Chitinophagaceae</taxon>
        <taxon>Flavihumibacter</taxon>
    </lineage>
</organism>
<dbReference type="EMBL" id="JSVC01000006">
    <property type="protein sequence ID" value="KIC95431.1"/>
    <property type="molecule type" value="Genomic_DNA"/>
</dbReference>
<dbReference type="RefSeq" id="WP_082037866.1">
    <property type="nucleotide sequence ID" value="NZ_JSVC01000006.1"/>
</dbReference>
<dbReference type="CDD" id="cd02966">
    <property type="entry name" value="TlpA_like_family"/>
    <property type="match status" value="1"/>
</dbReference>
<dbReference type="Proteomes" id="UP000031408">
    <property type="component" value="Unassembled WGS sequence"/>
</dbReference>
<evidence type="ECO:0000256" key="1">
    <source>
        <dbReference type="SAM" id="SignalP"/>
    </source>
</evidence>
<dbReference type="PANTHER" id="PTHR42852:SF18">
    <property type="entry name" value="CHROMOSOME UNDETERMINED SCAFFOLD_47, WHOLE GENOME SHOTGUN SEQUENCE"/>
    <property type="match status" value="1"/>
</dbReference>
<evidence type="ECO:0000259" key="2">
    <source>
        <dbReference type="PROSITE" id="PS51352"/>
    </source>
</evidence>
<keyword evidence="1" id="KW-0732">Signal</keyword>